<protein>
    <recommendedName>
        <fullName evidence="2">Tet-like 2OG-Fe(II) oxygenase domain-containing protein</fullName>
    </recommendedName>
</protein>
<dbReference type="Proteomes" id="UP000235388">
    <property type="component" value="Unassembled WGS sequence"/>
</dbReference>
<comment type="caution">
    <text evidence="3">The sequence shown here is derived from an EMBL/GenBank/DDBJ whole genome shotgun (WGS) entry which is preliminary data.</text>
</comment>
<evidence type="ECO:0000313" key="4">
    <source>
        <dbReference type="Proteomes" id="UP000235388"/>
    </source>
</evidence>
<accession>A0A2N5RUY9</accession>
<feature type="compositionally biased region" description="Basic and acidic residues" evidence="1">
    <location>
        <begin position="120"/>
        <end position="132"/>
    </location>
</feature>
<reference evidence="3 4" key="1">
    <citation type="submission" date="2017-11" db="EMBL/GenBank/DDBJ databases">
        <title>De novo assembly and phasing of dikaryotic genomes from two isolates of Puccinia coronata f. sp. avenae, the causal agent of oat crown rust.</title>
        <authorList>
            <person name="Miller M.E."/>
            <person name="Zhang Y."/>
            <person name="Omidvar V."/>
            <person name="Sperschneider J."/>
            <person name="Schwessinger B."/>
            <person name="Raley C."/>
            <person name="Palmer J.M."/>
            <person name="Garnica D."/>
            <person name="Upadhyaya N."/>
            <person name="Rathjen J."/>
            <person name="Taylor J.M."/>
            <person name="Park R.F."/>
            <person name="Dodds P.N."/>
            <person name="Hirsch C.D."/>
            <person name="Kianian S.F."/>
            <person name="Figueroa M."/>
        </authorList>
    </citation>
    <scope>NUCLEOTIDE SEQUENCE [LARGE SCALE GENOMIC DNA]</scope>
    <source>
        <strain evidence="3">12NC29</strain>
    </source>
</reference>
<evidence type="ECO:0000313" key="3">
    <source>
        <dbReference type="EMBL" id="PLW04817.1"/>
    </source>
</evidence>
<feature type="compositionally biased region" description="Low complexity" evidence="1">
    <location>
        <begin position="78"/>
        <end position="92"/>
    </location>
</feature>
<keyword evidence="4" id="KW-1185">Reference proteome</keyword>
<feature type="region of interest" description="Disordered" evidence="1">
    <location>
        <begin position="1"/>
        <end position="132"/>
    </location>
</feature>
<feature type="compositionally biased region" description="Low complexity" evidence="1">
    <location>
        <begin position="39"/>
        <end position="48"/>
    </location>
</feature>
<sequence>MERNVALPGSSPAPLPINNMNPNNHRHPTKSVEAPPPHASVAASPQPSTGIAKLKPNRPAPSHSQKVQWARAKRRVTAPFAASGSAVSSGPVTRTGDANDSNKDNDADSNADSLSQHNTGSEKEDGVSDKEDKKETLKLYRLLSFGTCIIAPVDRPSFCKVRWLSFDSMSPAKLNGWEKLVCHLLKRCNHISPVKTNGTQTGGTMWADGWRKRSDPNQSVGRFCCVGKMKKAIQRAQYNPISQAAGIQEASDFIAYQLQQLAPGVFESCRQLIINGN</sequence>
<proteinExistence type="predicted"/>
<organism evidence="3 4">
    <name type="scientific">Puccinia coronata f. sp. avenae</name>
    <dbReference type="NCBI Taxonomy" id="200324"/>
    <lineage>
        <taxon>Eukaryota</taxon>
        <taxon>Fungi</taxon>
        <taxon>Dikarya</taxon>
        <taxon>Basidiomycota</taxon>
        <taxon>Pucciniomycotina</taxon>
        <taxon>Pucciniomycetes</taxon>
        <taxon>Pucciniales</taxon>
        <taxon>Pucciniaceae</taxon>
        <taxon>Puccinia</taxon>
    </lineage>
</organism>
<feature type="domain" description="Tet-like 2OG-Fe(II) oxygenase" evidence="2">
    <location>
        <begin position="170"/>
        <end position="274"/>
    </location>
</feature>
<dbReference type="EMBL" id="PGCJ01001553">
    <property type="protein sequence ID" value="PLW04817.1"/>
    <property type="molecule type" value="Genomic_DNA"/>
</dbReference>
<dbReference type="InterPro" id="IPR046798">
    <property type="entry name" value="2OG-FeII_Oxy_6"/>
</dbReference>
<dbReference type="OrthoDB" id="2505591at2759"/>
<dbReference type="Pfam" id="PF20515">
    <property type="entry name" value="2OG-FeII_Oxy_6"/>
    <property type="match status" value="1"/>
</dbReference>
<name>A0A2N5RUY9_9BASI</name>
<dbReference type="AlphaFoldDB" id="A0A2N5RUY9"/>
<gene>
    <name evidence="3" type="ORF">PCANC_28529</name>
</gene>
<evidence type="ECO:0000259" key="2">
    <source>
        <dbReference type="Pfam" id="PF20515"/>
    </source>
</evidence>
<evidence type="ECO:0000256" key="1">
    <source>
        <dbReference type="SAM" id="MobiDB-lite"/>
    </source>
</evidence>